<dbReference type="Gene3D" id="3.40.50.720">
    <property type="entry name" value="NAD(P)-binding Rossmann-like Domain"/>
    <property type="match status" value="1"/>
</dbReference>
<evidence type="ECO:0000259" key="6">
    <source>
        <dbReference type="Pfam" id="PF00725"/>
    </source>
</evidence>
<gene>
    <name evidence="8" type="ORF">SAMN05421799_102358</name>
</gene>
<feature type="region of interest" description="Disordered" evidence="5">
    <location>
        <begin position="286"/>
        <end position="306"/>
    </location>
</feature>
<evidence type="ECO:0000256" key="3">
    <source>
        <dbReference type="ARBA" id="ARBA00023002"/>
    </source>
</evidence>
<evidence type="ECO:0000256" key="2">
    <source>
        <dbReference type="ARBA" id="ARBA00009463"/>
    </source>
</evidence>
<dbReference type="GO" id="GO:0070403">
    <property type="term" value="F:NAD+ binding"/>
    <property type="evidence" value="ECO:0007669"/>
    <property type="project" value="InterPro"/>
</dbReference>
<dbReference type="InterPro" id="IPR008927">
    <property type="entry name" value="6-PGluconate_DH-like_C_sf"/>
</dbReference>
<dbReference type="GO" id="GO:0006631">
    <property type="term" value="P:fatty acid metabolic process"/>
    <property type="evidence" value="ECO:0007669"/>
    <property type="project" value="InterPro"/>
</dbReference>
<comment type="similarity">
    <text evidence="2">Belongs to the 3-hydroxyacyl-CoA dehydrogenase family.</text>
</comment>
<keyword evidence="3" id="KW-0560">Oxidoreductase</keyword>
<dbReference type="OrthoDB" id="9771883at2"/>
<dbReference type="InterPro" id="IPR036291">
    <property type="entry name" value="NAD(P)-bd_dom_sf"/>
</dbReference>
<keyword evidence="9" id="KW-1185">Reference proteome</keyword>
<dbReference type="GO" id="GO:0016616">
    <property type="term" value="F:oxidoreductase activity, acting on the CH-OH group of donors, NAD or NADP as acceptor"/>
    <property type="evidence" value="ECO:0007669"/>
    <property type="project" value="InterPro"/>
</dbReference>
<evidence type="ECO:0000256" key="5">
    <source>
        <dbReference type="SAM" id="MobiDB-lite"/>
    </source>
</evidence>
<dbReference type="InterPro" id="IPR006176">
    <property type="entry name" value="3-OHacyl-CoA_DH_NAD-bd"/>
</dbReference>
<dbReference type="Proteomes" id="UP000186156">
    <property type="component" value="Unassembled WGS sequence"/>
</dbReference>
<proteinExistence type="inferred from homology"/>
<dbReference type="EMBL" id="FTOO01000002">
    <property type="protein sequence ID" value="SIS67887.1"/>
    <property type="molecule type" value="Genomic_DNA"/>
</dbReference>
<dbReference type="PIRSF" id="PIRSF000105">
    <property type="entry name" value="HCDH"/>
    <property type="match status" value="1"/>
</dbReference>
<dbReference type="InterPro" id="IPR006108">
    <property type="entry name" value="3HC_DH_C"/>
</dbReference>
<feature type="site" description="Important for catalytic activity" evidence="4">
    <location>
        <position position="140"/>
    </location>
</feature>
<dbReference type="AlphaFoldDB" id="A0A1N7L239"/>
<evidence type="ECO:0000313" key="9">
    <source>
        <dbReference type="Proteomes" id="UP000186156"/>
    </source>
</evidence>
<dbReference type="InterPro" id="IPR022694">
    <property type="entry name" value="3-OHacyl-CoA_DH"/>
</dbReference>
<dbReference type="PANTHER" id="PTHR48075:SF5">
    <property type="entry name" value="3-HYDROXYBUTYRYL-COA DEHYDROGENASE"/>
    <property type="match status" value="1"/>
</dbReference>
<evidence type="ECO:0000259" key="7">
    <source>
        <dbReference type="Pfam" id="PF02737"/>
    </source>
</evidence>
<evidence type="ECO:0000256" key="4">
    <source>
        <dbReference type="PIRSR" id="PIRSR000105-1"/>
    </source>
</evidence>
<dbReference type="Gene3D" id="1.10.1040.10">
    <property type="entry name" value="N-(1-d-carboxylethyl)-l-norvaline Dehydrogenase, domain 2"/>
    <property type="match status" value="1"/>
</dbReference>
<feature type="compositionally biased region" description="Low complexity" evidence="5">
    <location>
        <begin position="288"/>
        <end position="297"/>
    </location>
</feature>
<dbReference type="Pfam" id="PF00725">
    <property type="entry name" value="3HCDH"/>
    <property type="match status" value="1"/>
</dbReference>
<dbReference type="PANTHER" id="PTHR48075">
    <property type="entry name" value="3-HYDROXYACYL-COA DEHYDROGENASE FAMILY PROTEIN"/>
    <property type="match status" value="1"/>
</dbReference>
<dbReference type="SUPFAM" id="SSF51735">
    <property type="entry name" value="NAD(P)-binding Rossmann-fold domains"/>
    <property type="match status" value="1"/>
</dbReference>
<reference evidence="9" key="1">
    <citation type="submission" date="2017-01" db="EMBL/GenBank/DDBJ databases">
        <authorList>
            <person name="Varghese N."/>
            <person name="Submissions S."/>
        </authorList>
    </citation>
    <scope>NUCLEOTIDE SEQUENCE [LARGE SCALE GENOMIC DNA]</scope>
    <source>
        <strain evidence="9">DSM 16176</strain>
    </source>
</reference>
<dbReference type="RefSeq" id="WP_076345326.1">
    <property type="nucleotide sequence ID" value="NZ_FTOO01000002.1"/>
</dbReference>
<evidence type="ECO:0000256" key="1">
    <source>
        <dbReference type="ARBA" id="ARBA00005086"/>
    </source>
</evidence>
<dbReference type="STRING" id="252246.SAMN05421799_102358"/>
<name>A0A1N7L239_9BACL</name>
<accession>A0A1N7L239</accession>
<organism evidence="8 9">
    <name type="scientific">Alicyclobacillus vulcanalis</name>
    <dbReference type="NCBI Taxonomy" id="252246"/>
    <lineage>
        <taxon>Bacteria</taxon>
        <taxon>Bacillati</taxon>
        <taxon>Bacillota</taxon>
        <taxon>Bacilli</taxon>
        <taxon>Bacillales</taxon>
        <taxon>Alicyclobacillaceae</taxon>
        <taxon>Alicyclobacillus</taxon>
    </lineage>
</organism>
<feature type="domain" description="3-hydroxyacyl-CoA dehydrogenase NAD binding" evidence="7">
    <location>
        <begin position="6"/>
        <end position="181"/>
    </location>
</feature>
<comment type="pathway">
    <text evidence="1">Lipid metabolism; butanoate metabolism.</text>
</comment>
<sequence length="306" mass="33572">MDVQSVGVIGAGFIGRGVAMAAALGGMRVQLYDTSEDVLERSLLHMGQRLAARARHYGLTAGEMEEVLRRIRTVSRLESACAADLVIEAIPEEFEAKRALWREIDKYAPAQAVLATTTSTFSITELSGATSRPEWFLGLHFPQPPTSSRVVEVVRGYVTCEEAHELALRFCKRAGLTPIQTIDVPPFLVQRLLIPFIHEGIRALQEGVATAQDIDEAMRLALQHPIGPLQLADRMGLDHVLAISEKLARETGDSRYLPPRLLRQMVRAGKLGRKSGEGFYVYDEDEPAAPASAASDSMRVERSPLG</sequence>
<dbReference type="Pfam" id="PF02737">
    <property type="entry name" value="3HCDH_N"/>
    <property type="match status" value="1"/>
</dbReference>
<feature type="domain" description="3-hydroxyacyl-CoA dehydrogenase C-terminal" evidence="6">
    <location>
        <begin position="187"/>
        <end position="282"/>
    </location>
</feature>
<protein>
    <submittedName>
        <fullName evidence="8">3-hydroxyacyl-CoA dehydrogenase</fullName>
    </submittedName>
</protein>
<dbReference type="InterPro" id="IPR013328">
    <property type="entry name" value="6PGD_dom2"/>
</dbReference>
<dbReference type="SUPFAM" id="SSF48179">
    <property type="entry name" value="6-phosphogluconate dehydrogenase C-terminal domain-like"/>
    <property type="match status" value="1"/>
</dbReference>
<evidence type="ECO:0000313" key="8">
    <source>
        <dbReference type="EMBL" id="SIS67887.1"/>
    </source>
</evidence>